<reference evidence="1" key="1">
    <citation type="submission" date="2025-08" db="UniProtKB">
        <authorList>
            <consortium name="Ensembl"/>
        </authorList>
    </citation>
    <scope>IDENTIFICATION</scope>
</reference>
<keyword evidence="2" id="KW-1185">Reference proteome</keyword>
<reference evidence="1" key="2">
    <citation type="submission" date="2025-09" db="UniProtKB">
        <authorList>
            <consortium name="Ensembl"/>
        </authorList>
    </citation>
    <scope>IDENTIFICATION</scope>
</reference>
<protein>
    <submittedName>
        <fullName evidence="1">Uncharacterized protein</fullName>
    </submittedName>
</protein>
<dbReference type="AlphaFoldDB" id="A0A3Q3A163"/>
<organism evidence="1 2">
    <name type="scientific">Kryptolebias marmoratus</name>
    <name type="common">Mangrove killifish</name>
    <name type="synonym">Rivulus marmoratus</name>
    <dbReference type="NCBI Taxonomy" id="37003"/>
    <lineage>
        <taxon>Eukaryota</taxon>
        <taxon>Metazoa</taxon>
        <taxon>Chordata</taxon>
        <taxon>Craniata</taxon>
        <taxon>Vertebrata</taxon>
        <taxon>Euteleostomi</taxon>
        <taxon>Actinopterygii</taxon>
        <taxon>Neopterygii</taxon>
        <taxon>Teleostei</taxon>
        <taxon>Neoteleostei</taxon>
        <taxon>Acanthomorphata</taxon>
        <taxon>Ovalentaria</taxon>
        <taxon>Atherinomorphae</taxon>
        <taxon>Cyprinodontiformes</taxon>
        <taxon>Rivulidae</taxon>
        <taxon>Kryptolebias</taxon>
    </lineage>
</organism>
<proteinExistence type="predicted"/>
<evidence type="ECO:0000313" key="1">
    <source>
        <dbReference type="Ensembl" id="ENSKMAP00000009505.1"/>
    </source>
</evidence>
<dbReference type="Ensembl" id="ENSKMAT00000009651.1">
    <property type="protein sequence ID" value="ENSKMAP00000009505.1"/>
    <property type="gene ID" value="ENSKMAG00000007126.1"/>
</dbReference>
<dbReference type="Proteomes" id="UP000264800">
    <property type="component" value="Unplaced"/>
</dbReference>
<accession>A0A3Q3A163</accession>
<evidence type="ECO:0000313" key="2">
    <source>
        <dbReference type="Proteomes" id="UP000264800"/>
    </source>
</evidence>
<sequence length="140" mass="15983">VTKNFPSIRNYIKQKWGKYGTILTTLRTGLKKRQSGNWLKRPLATLKELQEVLTSTCWVLRVTTNSHIISISGLWDRGARWKSVLIEKKIVRGICKVYLVQEQDYFFSSAGIGVLVKSQDLGIFGFVFVFQFPLTKPSGI</sequence>
<name>A0A3Q3A163_KRYMA</name>